<protein>
    <submittedName>
        <fullName evidence="1">Uncharacterized protein</fullName>
    </submittedName>
</protein>
<accession>A0ACC0B8P8</accession>
<keyword evidence="2" id="KW-1185">Reference proteome</keyword>
<proteinExistence type="predicted"/>
<evidence type="ECO:0000313" key="2">
    <source>
        <dbReference type="Proteomes" id="UP001060085"/>
    </source>
</evidence>
<sequence length="163" mass="18246">MTWTSQRKKLMLQRDDNMIAYMEDTLKSNVGVFEHQGKHPKLFTICSIVNKQSRTQLEMKFCHVLARIHPTADGRATLTVLPTAGGRFCPTIASRSLGFGLTLFLQLFNKGFIGFPLECGSYKSSIEILQEGGDLGKDLDPIQQSKEDSYQSGIRASSNRRSN</sequence>
<reference evidence="2" key="1">
    <citation type="journal article" date="2023" name="Nat. Plants">
        <title>Single-cell RNA sequencing provides a high-resolution roadmap for understanding the multicellular compartmentation of specialized metabolism.</title>
        <authorList>
            <person name="Sun S."/>
            <person name="Shen X."/>
            <person name="Li Y."/>
            <person name="Li Y."/>
            <person name="Wang S."/>
            <person name="Li R."/>
            <person name="Zhang H."/>
            <person name="Shen G."/>
            <person name="Guo B."/>
            <person name="Wei J."/>
            <person name="Xu J."/>
            <person name="St-Pierre B."/>
            <person name="Chen S."/>
            <person name="Sun C."/>
        </authorList>
    </citation>
    <scope>NUCLEOTIDE SEQUENCE [LARGE SCALE GENOMIC DNA]</scope>
</reference>
<evidence type="ECO:0000313" key="1">
    <source>
        <dbReference type="EMBL" id="KAI5669030.1"/>
    </source>
</evidence>
<name>A0ACC0B8P8_CATRO</name>
<dbReference type="EMBL" id="CM044704">
    <property type="protein sequence ID" value="KAI5669030.1"/>
    <property type="molecule type" value="Genomic_DNA"/>
</dbReference>
<organism evidence="1 2">
    <name type="scientific">Catharanthus roseus</name>
    <name type="common">Madagascar periwinkle</name>
    <name type="synonym">Vinca rosea</name>
    <dbReference type="NCBI Taxonomy" id="4058"/>
    <lineage>
        <taxon>Eukaryota</taxon>
        <taxon>Viridiplantae</taxon>
        <taxon>Streptophyta</taxon>
        <taxon>Embryophyta</taxon>
        <taxon>Tracheophyta</taxon>
        <taxon>Spermatophyta</taxon>
        <taxon>Magnoliopsida</taxon>
        <taxon>eudicotyledons</taxon>
        <taxon>Gunneridae</taxon>
        <taxon>Pentapetalae</taxon>
        <taxon>asterids</taxon>
        <taxon>lamiids</taxon>
        <taxon>Gentianales</taxon>
        <taxon>Apocynaceae</taxon>
        <taxon>Rauvolfioideae</taxon>
        <taxon>Vinceae</taxon>
        <taxon>Catharanthinae</taxon>
        <taxon>Catharanthus</taxon>
    </lineage>
</organism>
<dbReference type="Proteomes" id="UP001060085">
    <property type="component" value="Linkage Group LG04"/>
</dbReference>
<comment type="caution">
    <text evidence="1">The sequence shown here is derived from an EMBL/GenBank/DDBJ whole genome shotgun (WGS) entry which is preliminary data.</text>
</comment>
<gene>
    <name evidence="1" type="ORF">M9H77_18883</name>
</gene>